<proteinExistence type="predicted"/>
<dbReference type="KEGG" id="nhy:JQS43_00730"/>
<evidence type="ECO:0000256" key="10">
    <source>
        <dbReference type="RuleBase" id="RU361254"/>
    </source>
</evidence>
<protein>
    <recommendedName>
        <fullName evidence="3 10">Prephenate dehydratase</fullName>
        <shortName evidence="10">PDT</shortName>
        <ecNumber evidence="2 10">4.2.1.51</ecNumber>
    </recommendedName>
</protein>
<evidence type="ECO:0000313" key="13">
    <source>
        <dbReference type="EMBL" id="QSB14955.1"/>
    </source>
</evidence>
<gene>
    <name evidence="10 13" type="primary">pheA</name>
    <name evidence="13" type="ORF">JQS43_00730</name>
</gene>
<dbReference type="PROSITE" id="PS51671">
    <property type="entry name" value="ACT"/>
    <property type="match status" value="1"/>
</dbReference>
<evidence type="ECO:0000256" key="3">
    <source>
        <dbReference type="ARBA" id="ARBA00021872"/>
    </source>
</evidence>
<feature type="domain" description="Prephenate dehydratase" evidence="11">
    <location>
        <begin position="8"/>
        <end position="186"/>
    </location>
</feature>
<organism evidence="13 14">
    <name type="scientific">Natronosporangium hydrolyticum</name>
    <dbReference type="NCBI Taxonomy" id="2811111"/>
    <lineage>
        <taxon>Bacteria</taxon>
        <taxon>Bacillati</taxon>
        <taxon>Actinomycetota</taxon>
        <taxon>Actinomycetes</taxon>
        <taxon>Micromonosporales</taxon>
        <taxon>Micromonosporaceae</taxon>
        <taxon>Natronosporangium</taxon>
    </lineage>
</organism>
<dbReference type="SUPFAM" id="SSF55021">
    <property type="entry name" value="ACT-like"/>
    <property type="match status" value="1"/>
</dbReference>
<dbReference type="PANTHER" id="PTHR21022:SF19">
    <property type="entry name" value="PREPHENATE DEHYDRATASE-RELATED"/>
    <property type="match status" value="1"/>
</dbReference>
<keyword evidence="6 10" id="KW-0584">Phenylalanine biosynthesis</keyword>
<comment type="catalytic activity">
    <reaction evidence="8 10">
        <text>prephenate + H(+) = 3-phenylpyruvate + CO2 + H2O</text>
        <dbReference type="Rhea" id="RHEA:21648"/>
        <dbReference type="ChEBI" id="CHEBI:15377"/>
        <dbReference type="ChEBI" id="CHEBI:15378"/>
        <dbReference type="ChEBI" id="CHEBI:16526"/>
        <dbReference type="ChEBI" id="CHEBI:18005"/>
        <dbReference type="ChEBI" id="CHEBI:29934"/>
        <dbReference type="EC" id="4.2.1.51"/>
    </reaction>
</comment>
<dbReference type="PIRSF" id="PIRSF001500">
    <property type="entry name" value="Chor_mut_pdt_Ppr"/>
    <property type="match status" value="1"/>
</dbReference>
<reference evidence="13" key="1">
    <citation type="submission" date="2021-02" db="EMBL/GenBank/DDBJ databases">
        <title>Natrosporangium hydrolyticum gen. nov., sp. nov, a haloalkaliphilic actinobacterium from a soda solonchak soil.</title>
        <authorList>
            <person name="Sorokin D.Y."/>
            <person name="Khijniak T.V."/>
            <person name="Zakharycheva A.P."/>
            <person name="Boueva O.V."/>
            <person name="Ariskina E.V."/>
            <person name="Hahnke R.L."/>
            <person name="Bunk B."/>
            <person name="Sproer C."/>
            <person name="Schumann P."/>
            <person name="Evtushenko L.I."/>
            <person name="Kublanov I.V."/>
        </authorList>
    </citation>
    <scope>NUCLEOTIDE SEQUENCE</scope>
    <source>
        <strain evidence="13">DSM 106523</strain>
    </source>
</reference>
<keyword evidence="7 10" id="KW-0456">Lyase</keyword>
<dbReference type="AlphaFoldDB" id="A0A895YFT7"/>
<dbReference type="Gene3D" id="3.40.190.10">
    <property type="entry name" value="Periplasmic binding protein-like II"/>
    <property type="match status" value="2"/>
</dbReference>
<dbReference type="EMBL" id="CP070499">
    <property type="protein sequence ID" value="QSB14955.1"/>
    <property type="molecule type" value="Genomic_DNA"/>
</dbReference>
<keyword evidence="5 10" id="KW-0057">Aromatic amino acid biosynthesis</keyword>
<sequence>MPGVPPTRFVYLGPEGTFAEQALRTLAAAERGTRTPARSVPEALDAVRGGEADAALVPLENSIGGAIGITLDELAGADPLVISREVVLPVEFVLAARAPAPPESLATVIAHPQAAAQCRRWLRQHAPDATVVDALSNSAAAEATAAGDYQAAICAPVGAARHRLTVIADKIADHPHAVTRFALVTRPGPPPAPTGDDVTSLAVSISHDRVGALLAVLMELAVRGVNLTRIESRPTGERLGRYAFFLDCTGHVAEARMGEALQGLRRVCAEVRFLGSYPRHRLSGAAPEEPVVTGPPGLSDRDFADSAAWLSRIRHGQLG</sequence>
<dbReference type="GO" id="GO:0005737">
    <property type="term" value="C:cytoplasm"/>
    <property type="evidence" value="ECO:0007669"/>
    <property type="project" value="TreeGrafter"/>
</dbReference>
<dbReference type="InterPro" id="IPR002912">
    <property type="entry name" value="ACT_dom"/>
</dbReference>
<dbReference type="FunFam" id="3.30.70.260:FF:000012">
    <property type="entry name" value="Prephenate dehydratase"/>
    <property type="match status" value="1"/>
</dbReference>
<dbReference type="CDD" id="cd13632">
    <property type="entry name" value="PBP2_Aa-PDT_like"/>
    <property type="match status" value="1"/>
</dbReference>
<dbReference type="PROSITE" id="PS00858">
    <property type="entry name" value="PREPHENATE_DEHYDR_2"/>
    <property type="match status" value="1"/>
</dbReference>
<evidence type="ECO:0000256" key="1">
    <source>
        <dbReference type="ARBA" id="ARBA00004741"/>
    </source>
</evidence>
<dbReference type="NCBIfam" id="NF008865">
    <property type="entry name" value="PRK11898.1"/>
    <property type="match status" value="1"/>
</dbReference>
<keyword evidence="14" id="KW-1185">Reference proteome</keyword>
<keyword evidence="4 10" id="KW-0028">Amino-acid biosynthesis</keyword>
<comment type="pathway">
    <text evidence="1 10">Amino-acid biosynthesis; L-phenylalanine biosynthesis; phenylpyruvate from prephenate: step 1/1.</text>
</comment>
<dbReference type="SUPFAM" id="SSF53850">
    <property type="entry name" value="Periplasmic binding protein-like II"/>
    <property type="match status" value="1"/>
</dbReference>
<dbReference type="Pfam" id="PF00800">
    <property type="entry name" value="PDT"/>
    <property type="match status" value="1"/>
</dbReference>
<dbReference type="EC" id="4.2.1.51" evidence="2 10"/>
<feature type="site" description="Essential for prephenate dehydratase activity" evidence="9">
    <location>
        <position position="179"/>
    </location>
</feature>
<dbReference type="PANTHER" id="PTHR21022">
    <property type="entry name" value="PREPHENATE DEHYDRATASE P PROTEIN"/>
    <property type="match status" value="1"/>
</dbReference>
<dbReference type="Gene3D" id="3.30.70.260">
    <property type="match status" value="1"/>
</dbReference>
<dbReference type="PROSITE" id="PS51171">
    <property type="entry name" value="PREPHENATE_DEHYDR_3"/>
    <property type="match status" value="1"/>
</dbReference>
<evidence type="ECO:0000256" key="9">
    <source>
        <dbReference type="PIRSR" id="PIRSR001500-2"/>
    </source>
</evidence>
<dbReference type="InterPro" id="IPR018528">
    <property type="entry name" value="Preph_deHydtase_CS"/>
</dbReference>
<feature type="domain" description="ACT" evidence="12">
    <location>
        <begin position="201"/>
        <end position="278"/>
    </location>
</feature>
<evidence type="ECO:0000256" key="8">
    <source>
        <dbReference type="ARBA" id="ARBA00047848"/>
    </source>
</evidence>
<evidence type="ECO:0000256" key="7">
    <source>
        <dbReference type="ARBA" id="ARBA00023239"/>
    </source>
</evidence>
<evidence type="ECO:0000259" key="11">
    <source>
        <dbReference type="PROSITE" id="PS51171"/>
    </source>
</evidence>
<evidence type="ECO:0000256" key="4">
    <source>
        <dbReference type="ARBA" id="ARBA00022605"/>
    </source>
</evidence>
<dbReference type="Pfam" id="PF01842">
    <property type="entry name" value="ACT"/>
    <property type="match status" value="1"/>
</dbReference>
<dbReference type="InterPro" id="IPR008242">
    <property type="entry name" value="Chor_mutase/pphenate_deHydtase"/>
</dbReference>
<evidence type="ECO:0000313" key="14">
    <source>
        <dbReference type="Proteomes" id="UP000662857"/>
    </source>
</evidence>
<name>A0A895YFT7_9ACTN</name>
<dbReference type="InterPro" id="IPR045865">
    <property type="entry name" value="ACT-like_dom_sf"/>
</dbReference>
<dbReference type="InterPro" id="IPR001086">
    <property type="entry name" value="Preph_deHydtase"/>
</dbReference>
<dbReference type="RefSeq" id="WP_239677119.1">
    <property type="nucleotide sequence ID" value="NZ_CP070499.1"/>
</dbReference>
<dbReference type="GO" id="GO:0009094">
    <property type="term" value="P:L-phenylalanine biosynthetic process"/>
    <property type="evidence" value="ECO:0007669"/>
    <property type="project" value="UniProtKB-UniPathway"/>
</dbReference>
<accession>A0A895YFT7</accession>
<dbReference type="CDD" id="cd04905">
    <property type="entry name" value="ACT_CM-PDT"/>
    <property type="match status" value="1"/>
</dbReference>
<evidence type="ECO:0000256" key="2">
    <source>
        <dbReference type="ARBA" id="ARBA00013147"/>
    </source>
</evidence>
<evidence type="ECO:0000259" key="12">
    <source>
        <dbReference type="PROSITE" id="PS51671"/>
    </source>
</evidence>
<dbReference type="FunFam" id="3.40.190.10:FF:000064">
    <property type="entry name" value="Prephenate dehydratase"/>
    <property type="match status" value="1"/>
</dbReference>
<dbReference type="UniPathway" id="UPA00121">
    <property type="reaction ID" value="UER00345"/>
</dbReference>
<dbReference type="Proteomes" id="UP000662857">
    <property type="component" value="Chromosome"/>
</dbReference>
<dbReference type="GO" id="GO:0004664">
    <property type="term" value="F:prephenate dehydratase activity"/>
    <property type="evidence" value="ECO:0007669"/>
    <property type="project" value="UniProtKB-UniRule"/>
</dbReference>
<evidence type="ECO:0000256" key="5">
    <source>
        <dbReference type="ARBA" id="ARBA00023141"/>
    </source>
</evidence>
<evidence type="ECO:0000256" key="6">
    <source>
        <dbReference type="ARBA" id="ARBA00023222"/>
    </source>
</evidence>